<evidence type="ECO:0000313" key="3">
    <source>
        <dbReference type="EMBL" id="QJH97428.1"/>
    </source>
</evidence>
<sequence length="505" mass="58875">MPSEQSLQLYNTLGNNMALFGKLVAPDAFYAPSPPFHYEIYRDLMNKNIKKLGVAAPRNSAKSMVATKINVLHNILHKDPNYIMPIVIISESESQSIDFLYDIKSMLVESELINSLYSEYWGFNFGEESSKKWTETQIILPNKVKVVAKGTGQKIRGSNYLNVRPRLIILDDFESEHNTDSPEAVVKNRKWVTNAVIPALADDGRIVIIGNMVSDDCFIAWIKENASWTIRWYQAIDDDWQNPLWPERFPKDRLLAIRKYDYEQMDNPFGFWREYMNIPVPPDERSIKPDDIRYWDDAIFDWRYDLPCMIFADDDIRPLNLFMGIDPAPGNNKDSGDYYVRKVIGIDKQGRVYVIEYRRERIEVNEQGRDIVDTYLKYHSAFVRTTIETTGYQESLRSVVRDMTQDKNIFIPGLEKGVKPRNAKSSRHDKIVGIAKTNKLFIKQSMEALKTEMFTVHNTKRSPDCMDALWNALYHSYPYMGDDVKDKKKEDKKEKEPTKLDWMEM</sequence>
<reference evidence="2" key="1">
    <citation type="submission" date="2020-03" db="EMBL/GenBank/DDBJ databases">
        <title>The deep terrestrial virosphere.</title>
        <authorList>
            <person name="Holmfeldt K."/>
            <person name="Nilsson E."/>
            <person name="Simone D."/>
            <person name="Lopez-Fernandez M."/>
            <person name="Wu X."/>
            <person name="de Brujin I."/>
            <person name="Lundin D."/>
            <person name="Andersson A."/>
            <person name="Bertilsson S."/>
            <person name="Dopson M."/>
        </authorList>
    </citation>
    <scope>NUCLEOTIDE SEQUENCE</scope>
    <source>
        <strain evidence="2">MM415A02396</strain>
        <strain evidence="3">TM448B01007</strain>
    </source>
</reference>
<gene>
    <name evidence="2" type="ORF">MM415A02396_0001</name>
    <name evidence="3" type="ORF">TM448B01007_0015</name>
</gene>
<dbReference type="EMBL" id="MT144686">
    <property type="protein sequence ID" value="QJH97428.1"/>
    <property type="molecule type" value="Genomic_DNA"/>
</dbReference>
<dbReference type="InterPro" id="IPR027417">
    <property type="entry name" value="P-loop_NTPase"/>
</dbReference>
<protein>
    <submittedName>
        <fullName evidence="2">Putative terminase</fullName>
    </submittedName>
</protein>
<dbReference type="AlphaFoldDB" id="A0A6M3JVE6"/>
<dbReference type="EMBL" id="MT142022">
    <property type="protein sequence ID" value="QJA73358.1"/>
    <property type="molecule type" value="Genomic_DNA"/>
</dbReference>
<accession>A0A6M3JVE6</accession>
<dbReference type="Gene3D" id="3.40.50.300">
    <property type="entry name" value="P-loop containing nucleotide triphosphate hydrolases"/>
    <property type="match status" value="1"/>
</dbReference>
<feature type="region of interest" description="Disordered" evidence="1">
    <location>
        <begin position="484"/>
        <end position="505"/>
    </location>
</feature>
<proteinExistence type="predicted"/>
<evidence type="ECO:0000256" key="1">
    <source>
        <dbReference type="SAM" id="MobiDB-lite"/>
    </source>
</evidence>
<organism evidence="2">
    <name type="scientific">viral metagenome</name>
    <dbReference type="NCBI Taxonomy" id="1070528"/>
    <lineage>
        <taxon>unclassified sequences</taxon>
        <taxon>metagenomes</taxon>
        <taxon>organismal metagenomes</taxon>
    </lineage>
</organism>
<name>A0A6M3JVE6_9ZZZZ</name>
<dbReference type="Gene3D" id="3.30.420.240">
    <property type="match status" value="1"/>
</dbReference>
<evidence type="ECO:0000313" key="2">
    <source>
        <dbReference type="EMBL" id="QJA73358.1"/>
    </source>
</evidence>